<dbReference type="EMBL" id="AP022870">
    <property type="protein sequence ID" value="BCB77654.1"/>
    <property type="molecule type" value="Genomic_DNA"/>
</dbReference>
<dbReference type="InterPro" id="IPR014457">
    <property type="entry name" value="UCP010260"/>
</dbReference>
<dbReference type="InterPro" id="IPR018960">
    <property type="entry name" value="DUF1990"/>
</dbReference>
<dbReference type="PIRSF" id="PIRSF010260">
    <property type="entry name" value="UCP010260"/>
    <property type="match status" value="1"/>
</dbReference>
<dbReference type="RefSeq" id="WP_173037375.1">
    <property type="nucleotide sequence ID" value="NZ_AP022870.1"/>
</dbReference>
<reference evidence="2 3" key="1">
    <citation type="submission" date="2020-03" db="EMBL/GenBank/DDBJ databases">
        <title>Whole genome shotgun sequence of Phytohabitans flavus NBRC 107702.</title>
        <authorList>
            <person name="Komaki H."/>
            <person name="Tamura T."/>
        </authorList>
    </citation>
    <scope>NUCLEOTIDE SEQUENCE [LARGE SCALE GENOMIC DNA]</scope>
    <source>
        <strain evidence="2 3">NBRC 107702</strain>
    </source>
</reference>
<evidence type="ECO:0000313" key="2">
    <source>
        <dbReference type="EMBL" id="BCB77654.1"/>
    </source>
</evidence>
<proteinExistence type="predicted"/>
<protein>
    <submittedName>
        <fullName evidence="2">DUF1990 domain-containing protein</fullName>
    </submittedName>
</protein>
<evidence type="ECO:0000313" key="3">
    <source>
        <dbReference type="Proteomes" id="UP000502508"/>
    </source>
</evidence>
<dbReference type="PANTHER" id="PTHR34202">
    <property type="entry name" value="UPF0548 PROTEIN"/>
    <property type="match status" value="1"/>
</dbReference>
<dbReference type="AlphaFoldDB" id="A0A6F8XUY5"/>
<accession>A0A6F8XUY5</accession>
<gene>
    <name evidence="2" type="ORF">Pflav_040640</name>
</gene>
<organism evidence="2 3">
    <name type="scientific">Phytohabitans flavus</name>
    <dbReference type="NCBI Taxonomy" id="1076124"/>
    <lineage>
        <taxon>Bacteria</taxon>
        <taxon>Bacillati</taxon>
        <taxon>Actinomycetota</taxon>
        <taxon>Actinomycetes</taxon>
        <taxon>Micromonosporales</taxon>
        <taxon>Micromonosporaceae</taxon>
    </lineage>
</organism>
<keyword evidence="3" id="KW-1185">Reference proteome</keyword>
<feature type="domain" description="DUF1990" evidence="1">
    <location>
        <begin position="5"/>
        <end position="160"/>
    </location>
</feature>
<dbReference type="KEGG" id="pfla:Pflav_040640"/>
<dbReference type="Proteomes" id="UP000502508">
    <property type="component" value="Chromosome"/>
</dbReference>
<reference evidence="2 3" key="2">
    <citation type="submission" date="2020-03" db="EMBL/GenBank/DDBJ databases">
        <authorList>
            <person name="Ichikawa N."/>
            <person name="Kimura A."/>
            <person name="Kitahashi Y."/>
            <person name="Uohara A."/>
        </authorList>
    </citation>
    <scope>NUCLEOTIDE SEQUENCE [LARGE SCALE GENOMIC DNA]</scope>
    <source>
        <strain evidence="2 3">NBRC 107702</strain>
    </source>
</reference>
<name>A0A6F8XUY5_9ACTN</name>
<sequence length="170" mass="18624">MTLTTYPETGATLRGPLPAGYRHLRRRMRVGAGAKAYASAVEAVLTWRMHKAMGVRVQASAPRAAAGVTVTTRPSLGPVGLDAPCVVVWAEHGERQGGFGYGSVGRHPLRGEEAFVVTRDEDDTVWLEIVAFSRPVLWWLRLAGPLLPVFQRFYAQRCGAALRRLVRSEA</sequence>
<dbReference type="PANTHER" id="PTHR34202:SF1">
    <property type="entry name" value="UPF0548 PROTEIN"/>
    <property type="match status" value="1"/>
</dbReference>
<evidence type="ECO:0000259" key="1">
    <source>
        <dbReference type="Pfam" id="PF09348"/>
    </source>
</evidence>
<dbReference type="Pfam" id="PF09348">
    <property type="entry name" value="DUF1990"/>
    <property type="match status" value="1"/>
</dbReference>